<protein>
    <submittedName>
        <fullName evidence="2">Uncharacterized protein</fullName>
    </submittedName>
</protein>
<evidence type="ECO:0000256" key="1">
    <source>
        <dbReference type="SAM" id="MobiDB-lite"/>
    </source>
</evidence>
<name>A0AAE1G7N1_PETCI</name>
<dbReference type="EMBL" id="JAWQEG010000621">
    <property type="protein sequence ID" value="KAK3887595.1"/>
    <property type="molecule type" value="Genomic_DNA"/>
</dbReference>
<dbReference type="AlphaFoldDB" id="A0AAE1G7N1"/>
<evidence type="ECO:0000313" key="3">
    <source>
        <dbReference type="Proteomes" id="UP001286313"/>
    </source>
</evidence>
<feature type="compositionally biased region" description="Polar residues" evidence="1">
    <location>
        <begin position="59"/>
        <end position="70"/>
    </location>
</feature>
<evidence type="ECO:0000313" key="2">
    <source>
        <dbReference type="EMBL" id="KAK3887595.1"/>
    </source>
</evidence>
<gene>
    <name evidence="2" type="ORF">Pcinc_008299</name>
</gene>
<proteinExistence type="predicted"/>
<sequence length="118" mass="13347">MQIRTAHRFIGLREKMNTSGAGIVDTAITHTQRQPDTAIVQDDPTDQSPTGQAHRRPHWTSTHWSPQLNTTRVPLCPTLDRSRVLLQKQQSLVETTVHGKVYTLSFEKPTVTLSVHEQ</sequence>
<keyword evidence="3" id="KW-1185">Reference proteome</keyword>
<dbReference type="Proteomes" id="UP001286313">
    <property type="component" value="Unassembled WGS sequence"/>
</dbReference>
<feature type="region of interest" description="Disordered" evidence="1">
    <location>
        <begin position="30"/>
        <end position="70"/>
    </location>
</feature>
<comment type="caution">
    <text evidence="2">The sequence shown here is derived from an EMBL/GenBank/DDBJ whole genome shotgun (WGS) entry which is preliminary data.</text>
</comment>
<organism evidence="2 3">
    <name type="scientific">Petrolisthes cinctipes</name>
    <name type="common">Flat porcelain crab</name>
    <dbReference type="NCBI Taxonomy" id="88211"/>
    <lineage>
        <taxon>Eukaryota</taxon>
        <taxon>Metazoa</taxon>
        <taxon>Ecdysozoa</taxon>
        <taxon>Arthropoda</taxon>
        <taxon>Crustacea</taxon>
        <taxon>Multicrustacea</taxon>
        <taxon>Malacostraca</taxon>
        <taxon>Eumalacostraca</taxon>
        <taxon>Eucarida</taxon>
        <taxon>Decapoda</taxon>
        <taxon>Pleocyemata</taxon>
        <taxon>Anomura</taxon>
        <taxon>Galatheoidea</taxon>
        <taxon>Porcellanidae</taxon>
        <taxon>Petrolisthes</taxon>
    </lineage>
</organism>
<reference evidence="2" key="1">
    <citation type="submission" date="2023-10" db="EMBL/GenBank/DDBJ databases">
        <title>Genome assemblies of two species of porcelain crab, Petrolisthes cinctipes and Petrolisthes manimaculis (Anomura: Porcellanidae).</title>
        <authorList>
            <person name="Angst P."/>
        </authorList>
    </citation>
    <scope>NUCLEOTIDE SEQUENCE</scope>
    <source>
        <strain evidence="2">PB745_01</strain>
        <tissue evidence="2">Gill</tissue>
    </source>
</reference>
<accession>A0AAE1G7N1</accession>